<dbReference type="AlphaFoldDB" id="A0A0D2B2T8"/>
<feature type="region of interest" description="Disordered" evidence="3">
    <location>
        <begin position="531"/>
        <end position="571"/>
    </location>
</feature>
<dbReference type="Proteomes" id="UP000053328">
    <property type="component" value="Unassembled WGS sequence"/>
</dbReference>
<reference evidence="4 5" key="1">
    <citation type="submission" date="2015-01" db="EMBL/GenBank/DDBJ databases">
        <title>The Genome Sequence of Exophiala spinifera CBS89968.</title>
        <authorList>
            <consortium name="The Broad Institute Genomics Platform"/>
            <person name="Cuomo C."/>
            <person name="de Hoog S."/>
            <person name="Gorbushina A."/>
            <person name="Stielow B."/>
            <person name="Teixiera M."/>
            <person name="Abouelleil A."/>
            <person name="Chapman S.B."/>
            <person name="Priest M."/>
            <person name="Young S.K."/>
            <person name="Wortman J."/>
            <person name="Nusbaum C."/>
            <person name="Birren B."/>
        </authorList>
    </citation>
    <scope>NUCLEOTIDE SEQUENCE [LARGE SCALE GENOMIC DNA]</scope>
    <source>
        <strain evidence="4 5">CBS 89968</strain>
    </source>
</reference>
<evidence type="ECO:0000313" key="5">
    <source>
        <dbReference type="Proteomes" id="UP000053328"/>
    </source>
</evidence>
<evidence type="ECO:0000313" key="4">
    <source>
        <dbReference type="EMBL" id="KIW13248.1"/>
    </source>
</evidence>
<sequence length="884" mass="99303">MSRFEPEPFLDRLKGKVVLLTGGAHGIGAALVKFCVERGAQVCFGDLDERAGKALLEEVNKASSGISVACFKATDVTQYQSLLELFDLCLQTYGRVDSAVSCAGIIEIGNWFDPSLDLATIRQVPNQKVLDVNLLGSLYFSRIASVYLRQGRKDGDDKALILFSSVAGFKESPGLFVYQATKHGILGLMRSLRLYLPPTTGIRVNAICPWMVPTAMTEGIVFSWKAANLPIQSTTDVARVVAGVACQKELNGKAFYVEGGRAWEIEDNIDRLEPQWLGEEQSKMLAKGQRVLGEMMRMVQAQLPSAIPRRVLRSLARTSTLDFFYSKPPRSRSFTHKPSLLLVARPIPRPQLPFLHPATRINVVQAHVGRFISTERKQRWKAQLWRQLRFHAYLWPSVFLVTIIMIGVQQTKFERDYPTPRDWSFWSRWLLRNAKFTELSEGAKVSQVLTDWAKAGRYYLGVLERLESEDYDGKFLLPSEATGTYADSLGIAGFDISAKSDQWRRGYHDALMGAARAAENLDGMCRRKEDPAGRVYSRESIPGPDNPRPKPLPWDKKRGHETPPTQDEVEDAFPSPEVFYMKILTTKGFDTGQRLDAAMAYADWCDFKGLTEAAEDTYNWAMDIAQSGLPGGAADIIDMKTGMIAKGREDEVSENVLRVCTAYAVHHARAGNVKQALPIFLSVLRVRKNLPPSPFGVIGRKKSAPQDEGLWPYISSLKDLIIERPFPEAPPSGNERPYHTLKEACEEVGLMTYIGEILFATSDSEREKGLSWTRDSVEAAEAVLWVMEEQKEDDGRERCRECLETGLTNWKEMSRQMARLAARKEQEAENGSGWLGLGLGKAQRIAEAQKEKARWEEENVQIQLRKEKTLPLTQPIKPQPQGWF</sequence>
<dbReference type="PRINTS" id="PR00081">
    <property type="entry name" value="GDHRDH"/>
</dbReference>
<dbReference type="RefSeq" id="XP_016233464.1">
    <property type="nucleotide sequence ID" value="XM_016382761.1"/>
</dbReference>
<keyword evidence="2" id="KW-0560">Oxidoreductase</keyword>
<evidence type="ECO:0000256" key="3">
    <source>
        <dbReference type="SAM" id="MobiDB-lite"/>
    </source>
</evidence>
<dbReference type="EMBL" id="KN847497">
    <property type="protein sequence ID" value="KIW13248.1"/>
    <property type="molecule type" value="Genomic_DNA"/>
</dbReference>
<evidence type="ECO:0000256" key="2">
    <source>
        <dbReference type="ARBA" id="ARBA00023002"/>
    </source>
</evidence>
<protein>
    <submittedName>
        <fullName evidence="4">Uncharacterized protein</fullName>
    </submittedName>
</protein>
<dbReference type="InterPro" id="IPR036291">
    <property type="entry name" value="NAD(P)-bd_dom_sf"/>
</dbReference>
<keyword evidence="5" id="KW-1185">Reference proteome</keyword>
<accession>A0A0D2B2T8</accession>
<evidence type="ECO:0000256" key="1">
    <source>
        <dbReference type="ARBA" id="ARBA00006484"/>
    </source>
</evidence>
<dbReference type="SUPFAM" id="SSF51735">
    <property type="entry name" value="NAD(P)-binding Rossmann-fold domains"/>
    <property type="match status" value="1"/>
</dbReference>
<dbReference type="OrthoDB" id="5408102at2759"/>
<dbReference type="GO" id="GO:0005737">
    <property type="term" value="C:cytoplasm"/>
    <property type="evidence" value="ECO:0007669"/>
    <property type="project" value="TreeGrafter"/>
</dbReference>
<dbReference type="PANTHER" id="PTHR44229">
    <property type="entry name" value="15-HYDROXYPROSTAGLANDIN DEHYDROGENASE [NAD(+)]"/>
    <property type="match status" value="1"/>
</dbReference>
<dbReference type="GO" id="GO:0016616">
    <property type="term" value="F:oxidoreductase activity, acting on the CH-OH group of donors, NAD or NADP as acceptor"/>
    <property type="evidence" value="ECO:0007669"/>
    <property type="project" value="TreeGrafter"/>
</dbReference>
<comment type="similarity">
    <text evidence="1">Belongs to the short-chain dehydrogenases/reductases (SDR) family.</text>
</comment>
<proteinExistence type="inferred from homology"/>
<dbReference type="VEuPathDB" id="FungiDB:PV08_08435"/>
<dbReference type="PANTHER" id="PTHR44229:SF4">
    <property type="entry name" value="15-HYDROXYPROSTAGLANDIN DEHYDROGENASE [NAD(+)]"/>
    <property type="match status" value="1"/>
</dbReference>
<dbReference type="InterPro" id="IPR002347">
    <property type="entry name" value="SDR_fam"/>
</dbReference>
<name>A0A0D2B2T8_9EURO</name>
<dbReference type="Gene3D" id="3.40.50.720">
    <property type="entry name" value="NAD(P)-binding Rossmann-like Domain"/>
    <property type="match status" value="1"/>
</dbReference>
<dbReference type="STRING" id="91928.A0A0D2B2T8"/>
<dbReference type="HOGENOM" id="CLU_325974_0_0_1"/>
<dbReference type="Pfam" id="PF00106">
    <property type="entry name" value="adh_short"/>
    <property type="match status" value="1"/>
</dbReference>
<gene>
    <name evidence="4" type="ORF">PV08_08435</name>
</gene>
<dbReference type="GeneID" id="27335518"/>
<organism evidence="4 5">
    <name type="scientific">Exophiala spinifera</name>
    <dbReference type="NCBI Taxonomy" id="91928"/>
    <lineage>
        <taxon>Eukaryota</taxon>
        <taxon>Fungi</taxon>
        <taxon>Dikarya</taxon>
        <taxon>Ascomycota</taxon>
        <taxon>Pezizomycotina</taxon>
        <taxon>Eurotiomycetes</taxon>
        <taxon>Chaetothyriomycetidae</taxon>
        <taxon>Chaetothyriales</taxon>
        <taxon>Herpotrichiellaceae</taxon>
        <taxon>Exophiala</taxon>
    </lineage>
</organism>